<evidence type="ECO:0000259" key="6">
    <source>
        <dbReference type="PROSITE" id="PS50110"/>
    </source>
</evidence>
<dbReference type="SMART" id="SM00421">
    <property type="entry name" value="HTH_LUXR"/>
    <property type="match status" value="1"/>
</dbReference>
<evidence type="ECO:0000313" key="7">
    <source>
        <dbReference type="EMBL" id="MDQ2102427.1"/>
    </source>
</evidence>
<evidence type="ECO:0000256" key="2">
    <source>
        <dbReference type="ARBA" id="ARBA00023125"/>
    </source>
</evidence>
<dbReference type="PANTHER" id="PTHR44688:SF16">
    <property type="entry name" value="DNA-BINDING TRANSCRIPTIONAL ACTIVATOR DEVR_DOSR"/>
    <property type="match status" value="1"/>
</dbReference>
<keyword evidence="1" id="KW-0805">Transcription regulation</keyword>
<keyword evidence="8" id="KW-1185">Reference proteome</keyword>
<dbReference type="Gene3D" id="1.10.10.10">
    <property type="entry name" value="Winged helix-like DNA-binding domain superfamily/Winged helix DNA-binding domain"/>
    <property type="match status" value="1"/>
</dbReference>
<accession>A0ABU0WEU3</accession>
<dbReference type="SUPFAM" id="SSF52172">
    <property type="entry name" value="CheY-like"/>
    <property type="match status" value="1"/>
</dbReference>
<dbReference type="InterPro" id="IPR011006">
    <property type="entry name" value="CheY-like_superfamily"/>
</dbReference>
<evidence type="ECO:0000313" key="8">
    <source>
        <dbReference type="Proteomes" id="UP001227317"/>
    </source>
</evidence>
<dbReference type="PANTHER" id="PTHR44688">
    <property type="entry name" value="DNA-BINDING TRANSCRIPTIONAL ACTIVATOR DEVR_DOSR"/>
    <property type="match status" value="1"/>
</dbReference>
<dbReference type="PROSITE" id="PS50043">
    <property type="entry name" value="HTH_LUXR_2"/>
    <property type="match status" value="1"/>
</dbReference>
<feature type="domain" description="HTH luxR-type" evidence="5">
    <location>
        <begin position="135"/>
        <end position="200"/>
    </location>
</feature>
<sequence>MIAHQDVHIIDDDQNIRRVLASTLSSARTISHEYGTAAEFLEAGPHIGGCVVTDVRLPDMDGIRLVEILRERKFDLPILVMTGYADVDLAVRAMKAGAADFLAKPFSNAAFLEKIETCLAIGRARTRVHTRRRNAAERLSALSGRESQVLRLVIGGKQNKCIAWDLGISIKTVEVHRAHIMEKTGASSIVELARMWEISGMGSVEDDASMSPALALGA</sequence>
<dbReference type="CDD" id="cd06170">
    <property type="entry name" value="LuxR_C_like"/>
    <property type="match status" value="1"/>
</dbReference>
<dbReference type="PRINTS" id="PR00038">
    <property type="entry name" value="HTHLUXR"/>
</dbReference>
<keyword evidence="3" id="KW-0804">Transcription</keyword>
<dbReference type="Proteomes" id="UP001227317">
    <property type="component" value="Unassembled WGS sequence"/>
</dbReference>
<feature type="modified residue" description="4-aspartylphosphate" evidence="4">
    <location>
        <position position="54"/>
    </location>
</feature>
<feature type="domain" description="Response regulatory" evidence="6">
    <location>
        <begin position="6"/>
        <end position="119"/>
    </location>
</feature>
<dbReference type="EMBL" id="JAUJFI010000022">
    <property type="protein sequence ID" value="MDQ2102427.1"/>
    <property type="molecule type" value="Genomic_DNA"/>
</dbReference>
<dbReference type="Pfam" id="PF00072">
    <property type="entry name" value="Response_reg"/>
    <property type="match status" value="1"/>
</dbReference>
<dbReference type="PROSITE" id="PS00622">
    <property type="entry name" value="HTH_LUXR_1"/>
    <property type="match status" value="1"/>
</dbReference>
<name>A0ABU0WEU3_9PROT</name>
<protein>
    <submittedName>
        <fullName evidence="7">Response regulator</fullName>
    </submittedName>
</protein>
<organism evidence="7 8">
    <name type="scientific">Azospirillum isscasi</name>
    <dbReference type="NCBI Taxonomy" id="3053926"/>
    <lineage>
        <taxon>Bacteria</taxon>
        <taxon>Pseudomonadati</taxon>
        <taxon>Pseudomonadota</taxon>
        <taxon>Alphaproteobacteria</taxon>
        <taxon>Rhodospirillales</taxon>
        <taxon>Azospirillaceae</taxon>
        <taxon>Azospirillum</taxon>
    </lineage>
</organism>
<evidence type="ECO:0000259" key="5">
    <source>
        <dbReference type="PROSITE" id="PS50043"/>
    </source>
</evidence>
<dbReference type="InterPro" id="IPR000792">
    <property type="entry name" value="Tscrpt_reg_LuxR_C"/>
</dbReference>
<keyword evidence="4" id="KW-0597">Phosphoprotein</keyword>
<dbReference type="Pfam" id="PF00196">
    <property type="entry name" value="GerE"/>
    <property type="match status" value="1"/>
</dbReference>
<dbReference type="Gene3D" id="3.40.50.2300">
    <property type="match status" value="1"/>
</dbReference>
<dbReference type="InterPro" id="IPR001789">
    <property type="entry name" value="Sig_transdc_resp-reg_receiver"/>
</dbReference>
<gene>
    <name evidence="7" type="ORF">QSG27_06935</name>
</gene>
<evidence type="ECO:0000256" key="3">
    <source>
        <dbReference type="ARBA" id="ARBA00023163"/>
    </source>
</evidence>
<dbReference type="RefSeq" id="WP_306704532.1">
    <property type="nucleotide sequence ID" value="NZ_JAUJFI010000022.1"/>
</dbReference>
<evidence type="ECO:0000256" key="4">
    <source>
        <dbReference type="PROSITE-ProRule" id="PRU00169"/>
    </source>
</evidence>
<dbReference type="PROSITE" id="PS50110">
    <property type="entry name" value="RESPONSE_REGULATORY"/>
    <property type="match status" value="1"/>
</dbReference>
<keyword evidence="2" id="KW-0238">DNA-binding</keyword>
<proteinExistence type="predicted"/>
<reference evidence="7 8" key="1">
    <citation type="submission" date="2023-06" db="EMBL/GenBank/DDBJ databases">
        <title>Azospirillum isscasensis sp.nov, a bacterium isolated from rhizosphere soil of rice.</title>
        <authorList>
            <person name="Wang H."/>
        </authorList>
    </citation>
    <scope>NUCLEOTIDE SEQUENCE [LARGE SCALE GENOMIC DNA]</scope>
    <source>
        <strain evidence="7 8">C340-1</strain>
    </source>
</reference>
<dbReference type="InterPro" id="IPR016032">
    <property type="entry name" value="Sig_transdc_resp-reg_C-effctor"/>
</dbReference>
<comment type="caution">
    <text evidence="7">The sequence shown here is derived from an EMBL/GenBank/DDBJ whole genome shotgun (WGS) entry which is preliminary data.</text>
</comment>
<dbReference type="SMART" id="SM00448">
    <property type="entry name" value="REC"/>
    <property type="match status" value="1"/>
</dbReference>
<evidence type="ECO:0000256" key="1">
    <source>
        <dbReference type="ARBA" id="ARBA00023015"/>
    </source>
</evidence>
<dbReference type="InterPro" id="IPR036388">
    <property type="entry name" value="WH-like_DNA-bd_sf"/>
</dbReference>
<dbReference type="SUPFAM" id="SSF46894">
    <property type="entry name" value="C-terminal effector domain of the bipartite response regulators"/>
    <property type="match status" value="1"/>
</dbReference>